<evidence type="ECO:0000256" key="1">
    <source>
        <dbReference type="SAM" id="Phobius"/>
    </source>
</evidence>
<dbReference type="EMBL" id="AZEX01000015">
    <property type="protein sequence ID" value="KRL61620.1"/>
    <property type="molecule type" value="Genomic_DNA"/>
</dbReference>
<dbReference type="PATRIC" id="fig|1423747.3.peg.602"/>
<evidence type="ECO:0000313" key="2">
    <source>
        <dbReference type="EMBL" id="KRL61620.1"/>
    </source>
</evidence>
<name>A0A0R1S220_9LACO</name>
<dbReference type="AlphaFoldDB" id="A0A0R1S220"/>
<dbReference type="RefSeq" id="WP_106483085.1">
    <property type="nucleotide sequence ID" value="NZ_AZEX01000015.1"/>
</dbReference>
<keyword evidence="1" id="KW-0812">Transmembrane</keyword>
<feature type="transmembrane region" description="Helical" evidence="1">
    <location>
        <begin position="12"/>
        <end position="29"/>
    </location>
</feature>
<dbReference type="eggNOG" id="ENOG502ZE5S">
    <property type="taxonomic scope" value="Bacteria"/>
</dbReference>
<sequence>MFYLKIGTKDAVLMIAIFIGLVLTVVYHWSPIELIVTELAIVLAFFAGLLKPDKRLKK</sequence>
<evidence type="ECO:0000313" key="3">
    <source>
        <dbReference type="Proteomes" id="UP000051264"/>
    </source>
</evidence>
<organism evidence="2 3">
    <name type="scientific">Latilactobacillus fuchuensis DSM 14340 = JCM 11249</name>
    <dbReference type="NCBI Taxonomy" id="1423747"/>
    <lineage>
        <taxon>Bacteria</taxon>
        <taxon>Bacillati</taxon>
        <taxon>Bacillota</taxon>
        <taxon>Bacilli</taxon>
        <taxon>Lactobacillales</taxon>
        <taxon>Lactobacillaceae</taxon>
        <taxon>Latilactobacillus</taxon>
    </lineage>
</organism>
<dbReference type="OrthoDB" id="9958239at2"/>
<feature type="transmembrane region" description="Helical" evidence="1">
    <location>
        <begin position="35"/>
        <end position="52"/>
    </location>
</feature>
<protein>
    <submittedName>
        <fullName evidence="2">Uncharacterized protein</fullName>
    </submittedName>
</protein>
<reference evidence="2 3" key="1">
    <citation type="journal article" date="2015" name="Genome Announc.">
        <title>Expanding the biotechnology potential of lactobacilli through comparative genomics of 213 strains and associated genera.</title>
        <authorList>
            <person name="Sun Z."/>
            <person name="Harris H.M."/>
            <person name="McCann A."/>
            <person name="Guo C."/>
            <person name="Argimon S."/>
            <person name="Zhang W."/>
            <person name="Yang X."/>
            <person name="Jeffery I.B."/>
            <person name="Cooney J.C."/>
            <person name="Kagawa T.F."/>
            <person name="Liu W."/>
            <person name="Song Y."/>
            <person name="Salvetti E."/>
            <person name="Wrobel A."/>
            <person name="Rasinkangas P."/>
            <person name="Parkhill J."/>
            <person name="Rea M.C."/>
            <person name="O'Sullivan O."/>
            <person name="Ritari J."/>
            <person name="Douillard F.P."/>
            <person name="Paul Ross R."/>
            <person name="Yang R."/>
            <person name="Briner A.E."/>
            <person name="Felis G.E."/>
            <person name="de Vos W.M."/>
            <person name="Barrangou R."/>
            <person name="Klaenhammer T.R."/>
            <person name="Caufield P.W."/>
            <person name="Cui Y."/>
            <person name="Zhang H."/>
            <person name="O'Toole P.W."/>
        </authorList>
    </citation>
    <scope>NUCLEOTIDE SEQUENCE [LARGE SCALE GENOMIC DNA]</scope>
    <source>
        <strain evidence="2 3">DSM 14340</strain>
    </source>
</reference>
<keyword evidence="1" id="KW-1133">Transmembrane helix</keyword>
<dbReference type="Proteomes" id="UP000051264">
    <property type="component" value="Unassembled WGS sequence"/>
</dbReference>
<keyword evidence="1" id="KW-0472">Membrane</keyword>
<gene>
    <name evidence="2" type="ORF">FC69_GL000589</name>
</gene>
<comment type="caution">
    <text evidence="2">The sequence shown here is derived from an EMBL/GenBank/DDBJ whole genome shotgun (WGS) entry which is preliminary data.</text>
</comment>
<dbReference type="STRING" id="1423747.FC69_GL000589"/>
<accession>A0A0R1S220</accession>
<proteinExistence type="predicted"/>